<dbReference type="HAMAP" id="MF_00332">
    <property type="entry name" value="DnaK"/>
    <property type="match status" value="1"/>
</dbReference>
<dbReference type="FunFam" id="3.30.420.40:FF:000004">
    <property type="entry name" value="Molecular chaperone DnaK"/>
    <property type="match status" value="1"/>
</dbReference>
<keyword evidence="8" id="KW-1185">Reference proteome</keyword>
<dbReference type="FunFam" id="3.30.30.30:FF:000003">
    <property type="entry name" value="Heat shock protein 9"/>
    <property type="match status" value="1"/>
</dbReference>
<dbReference type="InterPro" id="IPR013126">
    <property type="entry name" value="Hsp_70_fam"/>
</dbReference>
<name>A0A9W7LLU9_HIBTR</name>
<dbReference type="GO" id="GO:0140662">
    <property type="term" value="F:ATP-dependent protein folding chaperone"/>
    <property type="evidence" value="ECO:0007669"/>
    <property type="project" value="InterPro"/>
</dbReference>
<dbReference type="InterPro" id="IPR043129">
    <property type="entry name" value="ATPase_NBD"/>
</dbReference>
<dbReference type="FunFam" id="3.30.420.40:FF:000020">
    <property type="entry name" value="Chaperone protein HscA homolog"/>
    <property type="match status" value="1"/>
</dbReference>
<keyword evidence="5" id="KW-0175">Coiled coil</keyword>
<dbReference type="FunFam" id="3.90.640.10:FF:000003">
    <property type="entry name" value="Molecular chaperone DnaK"/>
    <property type="match status" value="1"/>
</dbReference>
<evidence type="ECO:0000256" key="5">
    <source>
        <dbReference type="SAM" id="Coils"/>
    </source>
</evidence>
<evidence type="ECO:0000256" key="6">
    <source>
        <dbReference type="SAM" id="MobiDB-lite"/>
    </source>
</evidence>
<evidence type="ECO:0000256" key="4">
    <source>
        <dbReference type="RuleBase" id="RU003322"/>
    </source>
</evidence>
<dbReference type="GO" id="GO:0009408">
    <property type="term" value="P:response to heat"/>
    <property type="evidence" value="ECO:0007669"/>
    <property type="project" value="UniProtKB-ARBA"/>
</dbReference>
<dbReference type="PROSITE" id="PS01036">
    <property type="entry name" value="HSP70_3"/>
    <property type="match status" value="1"/>
</dbReference>
<dbReference type="FunFam" id="2.60.34.10:FF:000014">
    <property type="entry name" value="Chaperone protein DnaK HSP70"/>
    <property type="match status" value="1"/>
</dbReference>
<dbReference type="GO" id="GO:0051082">
    <property type="term" value="F:unfolded protein binding"/>
    <property type="evidence" value="ECO:0007669"/>
    <property type="project" value="InterPro"/>
</dbReference>
<dbReference type="AlphaFoldDB" id="A0A9W7LLU9"/>
<dbReference type="FunFam" id="1.20.1270.10:FF:000001">
    <property type="entry name" value="Molecular chaperone DnaK"/>
    <property type="match status" value="1"/>
</dbReference>
<dbReference type="PROSITE" id="PS00329">
    <property type="entry name" value="HSP70_2"/>
    <property type="match status" value="1"/>
</dbReference>
<feature type="coiled-coil region" evidence="5">
    <location>
        <begin position="300"/>
        <end position="327"/>
    </location>
</feature>
<dbReference type="SUPFAM" id="SSF53067">
    <property type="entry name" value="Actin-like ATPase domain"/>
    <property type="match status" value="2"/>
</dbReference>
<dbReference type="SUPFAM" id="SSF100920">
    <property type="entry name" value="Heat shock protein 70kD (HSP70), peptide-binding domain"/>
    <property type="match status" value="1"/>
</dbReference>
<dbReference type="PANTHER" id="PTHR19375">
    <property type="entry name" value="HEAT SHOCK PROTEIN 70KDA"/>
    <property type="match status" value="1"/>
</dbReference>
<dbReference type="GO" id="GO:0005524">
    <property type="term" value="F:ATP binding"/>
    <property type="evidence" value="ECO:0007669"/>
    <property type="project" value="UniProtKB-KW"/>
</dbReference>
<dbReference type="PROSITE" id="PS00297">
    <property type="entry name" value="HSP70_1"/>
    <property type="match status" value="1"/>
</dbReference>
<reference evidence="7" key="1">
    <citation type="submission" date="2023-05" db="EMBL/GenBank/DDBJ databases">
        <title>Genome and transcriptome analyses reveal genes involved in the formation of fine ridges on petal epidermal cells in Hibiscus trionum.</title>
        <authorList>
            <person name="Koshimizu S."/>
            <person name="Masuda S."/>
            <person name="Ishii T."/>
            <person name="Shirasu K."/>
            <person name="Hoshino A."/>
            <person name="Arita M."/>
        </authorList>
    </citation>
    <scope>NUCLEOTIDE SEQUENCE</scope>
    <source>
        <strain evidence="7">Hamamatsu line</strain>
    </source>
</reference>
<dbReference type="PRINTS" id="PR00301">
    <property type="entry name" value="HEATSHOCK70"/>
</dbReference>
<keyword evidence="1 4" id="KW-0547">Nucleotide-binding</keyword>
<evidence type="ECO:0000256" key="2">
    <source>
        <dbReference type="ARBA" id="ARBA00022840"/>
    </source>
</evidence>
<proteinExistence type="inferred from homology"/>
<dbReference type="NCBIfam" id="NF003520">
    <property type="entry name" value="PRK05183.1"/>
    <property type="match status" value="1"/>
</dbReference>
<dbReference type="NCBIfam" id="TIGR02350">
    <property type="entry name" value="prok_dnaK"/>
    <property type="match status" value="1"/>
</dbReference>
<protein>
    <submittedName>
        <fullName evidence="7">Mitochondrial HSO70 2, HEAT SHOCK COGNATE</fullName>
    </submittedName>
</protein>
<dbReference type="InterPro" id="IPR018181">
    <property type="entry name" value="Heat_shock_70_CS"/>
</dbReference>
<dbReference type="Gene3D" id="2.60.34.10">
    <property type="entry name" value="Substrate Binding Domain Of DNAk, Chain A, domain 1"/>
    <property type="match status" value="1"/>
</dbReference>
<dbReference type="CDD" id="cd11733">
    <property type="entry name" value="ASKHA_NBD_HSP70_HSPA9"/>
    <property type="match status" value="1"/>
</dbReference>
<comment type="function">
    <text evidence="3">Chaperone involved in the maturation of iron-sulfur [Fe-S] cluster-containing proteins. Has a low intrinsic ATPase activity which is markedly stimulated by HSCB and ISU1. In cooperation with other chaperones, Hsp70s are key components that facilitate folding of de novo synthesized proteins, assist translocation of precursor proteins into organelles, and are responsible for degradation of damaged protein under stress conditions.</text>
</comment>
<accession>A0A9W7LLU9</accession>
<feature type="compositionally biased region" description="Acidic residues" evidence="6">
    <location>
        <begin position="669"/>
        <end position="680"/>
    </location>
</feature>
<gene>
    <name evidence="7" type="ORF">HRI_000542900</name>
</gene>
<dbReference type="InterPro" id="IPR029047">
    <property type="entry name" value="HSP70_peptide-bd_sf"/>
</dbReference>
<dbReference type="InterPro" id="IPR029048">
    <property type="entry name" value="HSP70_C_sf"/>
</dbReference>
<evidence type="ECO:0000256" key="1">
    <source>
        <dbReference type="ARBA" id="ARBA00022741"/>
    </source>
</evidence>
<comment type="similarity">
    <text evidence="4">Belongs to the heat shock protein 70 family.</text>
</comment>
<feature type="region of interest" description="Disordered" evidence="6">
    <location>
        <begin position="645"/>
        <end position="680"/>
    </location>
</feature>
<evidence type="ECO:0000313" key="7">
    <source>
        <dbReference type="EMBL" id="GMI68736.1"/>
    </source>
</evidence>
<dbReference type="NCBIfam" id="NF001413">
    <property type="entry name" value="PRK00290.1"/>
    <property type="match status" value="1"/>
</dbReference>
<dbReference type="Pfam" id="PF00012">
    <property type="entry name" value="HSP70"/>
    <property type="match status" value="1"/>
</dbReference>
<comment type="caution">
    <text evidence="7">The sequence shown here is derived from an EMBL/GenBank/DDBJ whole genome shotgun (WGS) entry which is preliminary data.</text>
</comment>
<dbReference type="Proteomes" id="UP001165190">
    <property type="component" value="Unassembled WGS sequence"/>
</dbReference>
<dbReference type="EMBL" id="BSYR01000006">
    <property type="protein sequence ID" value="GMI68736.1"/>
    <property type="molecule type" value="Genomic_DNA"/>
</dbReference>
<organism evidence="7 8">
    <name type="scientific">Hibiscus trionum</name>
    <name type="common">Flower of an hour</name>
    <dbReference type="NCBI Taxonomy" id="183268"/>
    <lineage>
        <taxon>Eukaryota</taxon>
        <taxon>Viridiplantae</taxon>
        <taxon>Streptophyta</taxon>
        <taxon>Embryophyta</taxon>
        <taxon>Tracheophyta</taxon>
        <taxon>Spermatophyta</taxon>
        <taxon>Magnoliopsida</taxon>
        <taxon>eudicotyledons</taxon>
        <taxon>Gunneridae</taxon>
        <taxon>Pentapetalae</taxon>
        <taxon>rosids</taxon>
        <taxon>malvids</taxon>
        <taxon>Malvales</taxon>
        <taxon>Malvaceae</taxon>
        <taxon>Malvoideae</taxon>
        <taxon>Hibiscus</taxon>
    </lineage>
</organism>
<dbReference type="OrthoDB" id="2401965at2759"/>
<dbReference type="Gene3D" id="3.30.420.40">
    <property type="match status" value="2"/>
</dbReference>
<keyword evidence="7" id="KW-0346">Stress response</keyword>
<evidence type="ECO:0000256" key="3">
    <source>
        <dbReference type="ARBA" id="ARBA00053740"/>
    </source>
</evidence>
<dbReference type="GO" id="GO:0005737">
    <property type="term" value="C:cytoplasm"/>
    <property type="evidence" value="ECO:0007669"/>
    <property type="project" value="UniProtKB-ARBA"/>
</dbReference>
<dbReference type="Gene3D" id="3.90.640.10">
    <property type="entry name" value="Actin, Chain A, domain 4"/>
    <property type="match status" value="1"/>
</dbReference>
<sequence>MAASVLRRALQRRELHHASLSACRSFTGNAKTSLASSPLLRWASLARPFSARPVGNDVIGIDLGTTNSCVSVMDGKNARVIENAEGARTTPSVVAFNQQGELVVGTPAKRQAVTNPTNTFFGTKRLIGRRFDDAQTQKEMKMVPYKIVRAPNGDAWLEANGKTYSPSQIGAFVLTKMKETAEAYLGKTVTKAVITVPAYFNDAQRQATKDAGRIAGLDVERIINEPTAAALSYGMNNKEGIIAVFDLGGGTFDVSILEISNGVFEVKATNGDTFLGGEDFDNALLEYLVSEFKRTDNIDLSKDKLALQRLREAAEKAKIELSSTSQTEINLPFITADASGAKHLNITLTRSKFETLVSSLIERTRIPCKNCVKDAGVSLNEVDEVLLVGGMTRVPKVQEIVSEIFGKSPSKGVNPDEAVAMGAAIQGGILRGDVKELLLLDVTPLSLGIETLGGIFTRLINRNTTIPTKKSQVFSTAADNQTQVGIKVLQGERHMAADNKTLGEFDLVGIPPAPRGLPQIEVTFDIDANGIVTVSAKDKATGKEQQITIRSSGGLSDDEIEKMVKEAELHAQKDEEKRNLIDLRNSADTSIYSIEKSLNEYRDKIPNEIASEIESAVADLRKAMAGEDVDEIKAKLDVANKAVSKIGEHMSKGSGSAGGSSEGGSGEDQTPEAEYQEARK</sequence>
<feature type="compositionally biased region" description="Gly residues" evidence="6">
    <location>
        <begin position="655"/>
        <end position="666"/>
    </location>
</feature>
<keyword evidence="2 4" id="KW-0067">ATP-binding</keyword>
<dbReference type="Gene3D" id="1.20.1270.10">
    <property type="match status" value="1"/>
</dbReference>
<evidence type="ECO:0000313" key="8">
    <source>
        <dbReference type="Proteomes" id="UP001165190"/>
    </source>
</evidence>
<dbReference type="InterPro" id="IPR012725">
    <property type="entry name" value="Chaperone_DnaK"/>
</dbReference>